<accession>A0A5B8XKJ8</accession>
<feature type="domain" description="Transglycosylase SLT" evidence="1">
    <location>
        <begin position="519"/>
        <end position="630"/>
    </location>
</feature>
<evidence type="ECO:0000313" key="2">
    <source>
        <dbReference type="EMBL" id="QED26064.1"/>
    </source>
</evidence>
<dbReference type="InterPro" id="IPR011990">
    <property type="entry name" value="TPR-like_helical_dom_sf"/>
</dbReference>
<dbReference type="Proteomes" id="UP000321595">
    <property type="component" value="Chromosome"/>
</dbReference>
<dbReference type="OrthoDB" id="9781970at2"/>
<evidence type="ECO:0000259" key="1">
    <source>
        <dbReference type="Pfam" id="PF01464"/>
    </source>
</evidence>
<evidence type="ECO:0000313" key="3">
    <source>
        <dbReference type="Proteomes" id="UP000321595"/>
    </source>
</evidence>
<name>A0A5B8XKJ8_9DELT</name>
<dbReference type="Gene3D" id="1.25.40.10">
    <property type="entry name" value="Tetratricopeptide repeat domain"/>
    <property type="match status" value="1"/>
</dbReference>
<sequence>MATKRFIVLICLLWALPTYAWSPVHLILAENASNPVMATEIGLRVALSANTQSNPLLESAAWRVVAKNSPDLFEFARAKELERKAAGGQPLSTQELDLLLNSPFPGTKHAALKAKTTEDVAEKALMSSEREELCEWLRAADLANNVPGSFYAHCTKAEEANWGPSGFKPSSEQLARRGIRLWSEVRFITADQSFEKVKWDELDTELRCFARYAHAQSVFRLRQRNTVEDMHAAMLGECASAPDSHIRALYFVAKRRYDLGALDESKQRFEELLKTYPERSHADDALMYLARIARDQNERPAQKSYLNKALTSYPGGDMIFEIAWEYLEPLYRAREFEAFLDELRSLSLPPHDNQYYSQGRLAYFEAQALLSLGRDNESQAVHLQNWQTYPASFYGPLSYLRLKEAGIDAPKFEIRNGVPAAVERPMNAGLLADVGHPEWLADFLAARAKTPDEIWLSAYWADRAGRFPFSHNQIRRRVDGRPWLTTEGSNRFIERWRWGVAWPNPFAQELRDAVDAEAKQAGGQRVHPALPASIMREESSFIEDIESYAGALGLMQLMPRTALGHDDDIPGDATPDRLKTAEINVRVGADHLFWLAKNFDDHPVLIAAAYNAGSGALRKWIKRYPSDDIALFVEDIPPLQTRDYTKRVIGSYIAYRILNGESVDPRIAAPPK</sequence>
<dbReference type="RefSeq" id="WP_146957180.1">
    <property type="nucleotide sequence ID" value="NZ_CP042467.1"/>
</dbReference>
<dbReference type="KEGG" id="bbae:FRD01_02065"/>
<dbReference type="PANTHER" id="PTHR37423:SF2">
    <property type="entry name" value="MEMBRANE-BOUND LYTIC MUREIN TRANSGLYCOSYLASE C"/>
    <property type="match status" value="1"/>
</dbReference>
<organism evidence="2 3">
    <name type="scientific">Microvenator marinus</name>
    <dbReference type="NCBI Taxonomy" id="2600177"/>
    <lineage>
        <taxon>Bacteria</taxon>
        <taxon>Deltaproteobacteria</taxon>
        <taxon>Bradymonadales</taxon>
        <taxon>Microvenatoraceae</taxon>
        <taxon>Microvenator</taxon>
    </lineage>
</organism>
<dbReference type="SUPFAM" id="SSF53955">
    <property type="entry name" value="Lysozyme-like"/>
    <property type="match status" value="1"/>
</dbReference>
<protein>
    <recommendedName>
        <fullName evidence="1">Transglycosylase SLT domain-containing protein</fullName>
    </recommendedName>
</protein>
<dbReference type="CDD" id="cd13401">
    <property type="entry name" value="Slt70-like"/>
    <property type="match status" value="1"/>
</dbReference>
<keyword evidence="3" id="KW-1185">Reference proteome</keyword>
<dbReference type="Pfam" id="PF01464">
    <property type="entry name" value="SLT"/>
    <property type="match status" value="1"/>
</dbReference>
<dbReference type="EMBL" id="CP042467">
    <property type="protein sequence ID" value="QED26064.1"/>
    <property type="molecule type" value="Genomic_DNA"/>
</dbReference>
<dbReference type="InterPro" id="IPR008258">
    <property type="entry name" value="Transglycosylase_SLT_dom_1"/>
</dbReference>
<dbReference type="PANTHER" id="PTHR37423">
    <property type="entry name" value="SOLUBLE LYTIC MUREIN TRANSGLYCOSYLASE-RELATED"/>
    <property type="match status" value="1"/>
</dbReference>
<proteinExistence type="predicted"/>
<dbReference type="InterPro" id="IPR023346">
    <property type="entry name" value="Lysozyme-like_dom_sf"/>
</dbReference>
<gene>
    <name evidence="2" type="ORF">FRD01_02065</name>
</gene>
<dbReference type="AlphaFoldDB" id="A0A5B8XKJ8"/>
<reference evidence="2 3" key="1">
    <citation type="submission" date="2019-08" db="EMBL/GenBank/DDBJ databases">
        <authorList>
            <person name="Liang Q."/>
        </authorList>
    </citation>
    <scope>NUCLEOTIDE SEQUENCE [LARGE SCALE GENOMIC DNA]</scope>
    <source>
        <strain evidence="2 3">V1718</strain>
    </source>
</reference>
<dbReference type="Gene3D" id="1.10.530.10">
    <property type="match status" value="1"/>
</dbReference>